<organism evidence="3 4">
    <name type="scientific">Mandrillus leucophaeus</name>
    <name type="common">Drill</name>
    <name type="synonym">Papio leucophaeus</name>
    <dbReference type="NCBI Taxonomy" id="9568"/>
    <lineage>
        <taxon>Eukaryota</taxon>
        <taxon>Metazoa</taxon>
        <taxon>Chordata</taxon>
        <taxon>Craniata</taxon>
        <taxon>Vertebrata</taxon>
        <taxon>Euteleostomi</taxon>
        <taxon>Mammalia</taxon>
        <taxon>Eutheria</taxon>
        <taxon>Euarchontoglires</taxon>
        <taxon>Primates</taxon>
        <taxon>Haplorrhini</taxon>
        <taxon>Catarrhini</taxon>
        <taxon>Cercopithecidae</taxon>
        <taxon>Cercopithecinae</taxon>
        <taxon>Mandrillus</taxon>
    </lineage>
</organism>
<name>A0A2K6AGT0_MANLE</name>
<dbReference type="GeneID" id="105543233"/>
<feature type="region of interest" description="Disordered" evidence="1">
    <location>
        <begin position="1184"/>
        <end position="1215"/>
    </location>
</feature>
<evidence type="ECO:0000313" key="3">
    <source>
        <dbReference type="Ensembl" id="ENSMLEP00000039238.1"/>
    </source>
</evidence>
<feature type="region of interest" description="Disordered" evidence="1">
    <location>
        <begin position="496"/>
        <end position="531"/>
    </location>
</feature>
<protein>
    <submittedName>
        <fullName evidence="3">Protein phosphatase 1 regulatory subunit 26</fullName>
    </submittedName>
</protein>
<reference evidence="3" key="1">
    <citation type="submission" date="2025-08" db="UniProtKB">
        <authorList>
            <consortium name="Ensembl"/>
        </authorList>
    </citation>
    <scope>IDENTIFICATION</scope>
</reference>
<sequence length="1215" mass="127805">MFLMNAPPVVALQSKWEAFGPPGSCRFPGCFSEADEGVESASVSARVQMLISTLQRDGAARGTSDERATQRGHRAEGCHDARPAAKPTVHKEPPTLAACGLVADFDPMGEEETADFGPLVLDSDSDDSVDRDIEEAIQEYLKAKSGATQPGAGGAQPGTAQPSRAAGGGSRCKPEPAHGSAPTALCPPKLVPGSGGGPGNQAGSSEDQGSASPVSVSSDDSFEQSIRAEIEQFLNEKRQHETQKCDGSVEKKPDANEHSAKSLSKSHQEPATKAVPRQGPTGVQKEFAFRKPPRLVKTNVQPRSLRSKVTTTQENEGSTKPATSCRPSEAAQNKSGTKRGTSAARRGKRVTSLAQAPEASDSSSDDGIEEAIQLYQLQKTRRETEGDPPQTAQLREERAPDPSTHNTSSAPKSALPETHRKTLSKKKPVAAKTTDPGPGDADHSPKLLKETKAPPPASPASRSEFVERSSCRADTSAELMCAEAILDISKTILPAPVEGSDRSLSASPVFYSPNVPSRSDGDSSSVDSDDSIEQEIRTFLALKAQSGSLLARGESCPQAAQVPPLPPGLSSQTSGPKAPLSKTRDPLLGCTRKRKGGGHVRPSTPKKTREVVKDSGRDANHSQGRASEPGHEGRDLPVQGKASEAPGGEGAARGPGDTRVSQGQGKTDEVRRLEEKESSEDKSSSLDSDEDLDTAIKDLLRSKRKLKKRCREPRAACRKKVRFSTAQTHFLEQLGGLRRDWKDRGPPVLKSCLSKSKRGSGEGPWKKPPSVFGSTAERTKQEGPGSQDTALAFQVRRPASASASASTSASEGIPFPRESQDPAPSPSSLSDDSSSVDSDDSIELEIRKFLAEKAKESVSSSEVQAEGPTALGTGGPARPELLCRREPAPLPGVCTRSQRARGVPHLADGLRDTESVGAQGAAGLFSQGGKGLPAAPARGDPVPPRSTSGSVSAKGLSVSRRNVYVHKDQSPRGAEPAAKSAFGQLPSCATVGTEAGGARGTFHMGCGSPSFLTPSPGAERDTGAQADRALPWSDFAHQSRLPSPWVLRSEGTDAAWRGGIGSERDKGSEGPGRGLPSLPLAGFSPLLSTQLFHFGKGVSWGGRQAGLFSPHLGLPLQGPSFSAFREAQAGPSPVFGSPHLLAKKDGSPWPSRKAQTGLSLHDRRSSGSEESILDLRYRRRVINRDDQDQDALGSDASDFSDTSAEDSGGSSVVKV</sequence>
<dbReference type="GO" id="GO:0004864">
    <property type="term" value="F:protein phosphatase inhibitor activity"/>
    <property type="evidence" value="ECO:0007669"/>
    <property type="project" value="InterPro"/>
</dbReference>
<dbReference type="PANTHER" id="PTHR15724">
    <property type="entry name" value="PROTEIN PHOSPHATASE 1 REGULATORY SUBUNIT 26"/>
    <property type="match status" value="1"/>
</dbReference>
<feature type="compositionally biased region" description="Basic and acidic residues" evidence="1">
    <location>
        <begin position="226"/>
        <end position="270"/>
    </location>
</feature>
<dbReference type="InterPro" id="IPR031474">
    <property type="entry name" value="PPP1R26_N"/>
</dbReference>
<dbReference type="KEGG" id="mleu:105543233"/>
<dbReference type="AlphaFoldDB" id="A0A2K6AGT0"/>
<feature type="region of interest" description="Disordered" evidence="1">
    <location>
        <begin position="550"/>
        <end position="693"/>
    </location>
</feature>
<feature type="region of interest" description="Disordered" evidence="1">
    <location>
        <begin position="1127"/>
        <end position="1169"/>
    </location>
</feature>
<feature type="compositionally biased region" description="Low complexity" evidence="1">
    <location>
        <begin position="826"/>
        <end position="836"/>
    </location>
</feature>
<feature type="compositionally biased region" description="Polar residues" evidence="1">
    <location>
        <begin position="298"/>
        <end position="340"/>
    </location>
</feature>
<feature type="region of interest" description="Disordered" evidence="1">
    <location>
        <begin position="1054"/>
        <end position="1077"/>
    </location>
</feature>
<dbReference type="InterPro" id="IPR026130">
    <property type="entry name" value="PPP1R26"/>
</dbReference>
<feature type="region of interest" description="Disordered" evidence="1">
    <location>
        <begin position="733"/>
        <end position="841"/>
    </location>
</feature>
<feature type="compositionally biased region" description="Low complexity" evidence="1">
    <location>
        <begin position="857"/>
        <end position="866"/>
    </location>
</feature>
<dbReference type="GeneTree" id="ENSGT00390000014118"/>
<accession>A0A2K6AGT0</accession>
<dbReference type="OrthoDB" id="9939953at2759"/>
<feature type="compositionally biased region" description="Basic and acidic residues" evidence="1">
    <location>
        <begin position="607"/>
        <end position="620"/>
    </location>
</feature>
<feature type="compositionally biased region" description="Basic and acidic residues" evidence="1">
    <location>
        <begin position="63"/>
        <end position="91"/>
    </location>
</feature>
<feature type="compositionally biased region" description="Basic and acidic residues" evidence="1">
    <location>
        <begin position="440"/>
        <end position="452"/>
    </location>
</feature>
<evidence type="ECO:0000313" key="4">
    <source>
        <dbReference type="Proteomes" id="UP000233140"/>
    </source>
</evidence>
<gene>
    <name evidence="3" type="primary">PPP1R26</name>
</gene>
<dbReference type="STRING" id="9568.ENSMLEP00000039238"/>
<feature type="region of interest" description="Disordered" evidence="1">
    <location>
        <begin position="853"/>
        <end position="980"/>
    </location>
</feature>
<feature type="compositionally biased region" description="Low complexity" evidence="1">
    <location>
        <begin position="201"/>
        <end position="219"/>
    </location>
</feature>
<proteinExistence type="predicted"/>
<keyword evidence="4" id="KW-1185">Reference proteome</keyword>
<dbReference type="RefSeq" id="XP_011840435.1">
    <property type="nucleotide sequence ID" value="XM_011985045.1"/>
</dbReference>
<dbReference type="Pfam" id="PF15740">
    <property type="entry name" value="PPP1R26_N"/>
    <property type="match status" value="1"/>
</dbReference>
<feature type="domain" description="Protein phosphatase 1 regulatory subunit 26 N-terminal" evidence="2">
    <location>
        <begin position="1"/>
        <end position="857"/>
    </location>
</feature>
<dbReference type="Ensembl" id="ENSMLET00000062854.1">
    <property type="protein sequence ID" value="ENSMLEP00000039238.1"/>
    <property type="gene ID" value="ENSMLEG00000043656.1"/>
</dbReference>
<evidence type="ECO:0000259" key="2">
    <source>
        <dbReference type="Pfam" id="PF15740"/>
    </source>
</evidence>
<reference evidence="3" key="2">
    <citation type="submission" date="2025-09" db="UniProtKB">
        <authorList>
            <consortium name="Ensembl"/>
        </authorList>
    </citation>
    <scope>IDENTIFICATION</scope>
</reference>
<dbReference type="Proteomes" id="UP000233140">
    <property type="component" value="Unassembled WGS sequence"/>
</dbReference>
<feature type="region of interest" description="Disordered" evidence="1">
    <location>
        <begin position="56"/>
        <end position="91"/>
    </location>
</feature>
<dbReference type="CTD" id="9858"/>
<dbReference type="OMA" id="PWPSRKA"/>
<dbReference type="PANTHER" id="PTHR15724:SF0">
    <property type="entry name" value="PROTEIN PHOSPHATASE 1 REGULATORY SUBUNIT 26"/>
    <property type="match status" value="1"/>
</dbReference>
<evidence type="ECO:0000256" key="1">
    <source>
        <dbReference type="SAM" id="MobiDB-lite"/>
    </source>
</evidence>
<dbReference type="RefSeq" id="XP_011840436.1">
    <property type="nucleotide sequence ID" value="XM_011985046.1"/>
</dbReference>
<feature type="region of interest" description="Disordered" evidence="1">
    <location>
        <begin position="144"/>
        <end position="473"/>
    </location>
</feature>
<feature type="compositionally biased region" description="Low complexity" evidence="1">
    <location>
        <begin position="799"/>
        <end position="810"/>
    </location>
</feature>
<feature type="compositionally biased region" description="Basic and acidic residues" evidence="1">
    <location>
        <begin position="666"/>
        <end position="684"/>
    </location>
</feature>